<dbReference type="Pfam" id="PF25944">
    <property type="entry name" value="Beta-barrel_RND"/>
    <property type="match status" value="1"/>
</dbReference>
<dbReference type="Proteomes" id="UP001626536">
    <property type="component" value="Chromosome"/>
</dbReference>
<keyword evidence="6" id="KW-0472">Membrane</keyword>
<evidence type="ECO:0000256" key="3">
    <source>
        <dbReference type="ARBA" id="ARBA00022448"/>
    </source>
</evidence>
<evidence type="ECO:0000256" key="7">
    <source>
        <dbReference type="SAM" id="MobiDB-lite"/>
    </source>
</evidence>
<reference evidence="12 13" key="1">
    <citation type="submission" date="2023-10" db="EMBL/GenBank/DDBJ databases">
        <title>Novel methanotroph of the genus Methylocapsa from a subarctic wetland.</title>
        <authorList>
            <person name="Belova S.E."/>
            <person name="Oshkin I.Y."/>
            <person name="Miroshnikov K."/>
            <person name="Dedysh S.N."/>
        </authorList>
    </citation>
    <scope>NUCLEOTIDE SEQUENCE [LARGE SCALE GENOMIC DNA]</scope>
    <source>
        <strain evidence="12 13">RX1</strain>
    </source>
</reference>
<keyword evidence="3" id="KW-0813">Transport</keyword>
<dbReference type="Gene3D" id="2.40.30.170">
    <property type="match status" value="1"/>
</dbReference>
<comment type="similarity">
    <text evidence="2">Belongs to the membrane fusion protein (MFP) (TC 8.A.1) family.</text>
</comment>
<dbReference type="InterPro" id="IPR058624">
    <property type="entry name" value="MdtA-like_HH"/>
</dbReference>
<dbReference type="PANTHER" id="PTHR30469">
    <property type="entry name" value="MULTIDRUG RESISTANCE PROTEIN MDTA"/>
    <property type="match status" value="1"/>
</dbReference>
<sequence length="408" mass="43725">MDDRLGNARSGKAVYPLMRRILIGLAFILAAAGLAAAVHYEYARTSERRKEPEQTTVPVRTAIAVARDVPVILRGLGQVEAYNSVALKSRVEGNITAINFREGQIVHKGDLLIQIDPRPYQAALDQARAVLAKDQAAHANAQTDLQRYGKLLTREFAPEQQYTTQKSTVAQAESTLQNDQAQIDAAALNVEYAAIKSPIDGVTGIRQIDLGNLVPANSSTLVTVTQIQPIYVVFTLAEATIQRIREAMRRGPLTVEAFDQADQKKIAAGVLNLIDNAVDPTTGMVKLKAEFANKDDALWPGQFVNAHLVIEVIYNGVNIPAAAVQTGLNGSYAYVVKPDSTVDMRPISVTQTENNMALIGSGLQLGEEVVTAGQSRLRPGAKVQVSNALAQNAPSAASPTATGQSAPK</sequence>
<evidence type="ECO:0000259" key="9">
    <source>
        <dbReference type="Pfam" id="PF25917"/>
    </source>
</evidence>
<dbReference type="InterPro" id="IPR058625">
    <property type="entry name" value="MdtA-like_BSH"/>
</dbReference>
<feature type="domain" description="Multidrug resistance protein MdtA-like beta-barrel" evidence="10">
    <location>
        <begin position="229"/>
        <end position="309"/>
    </location>
</feature>
<dbReference type="RefSeq" id="WP_407339850.1">
    <property type="nucleotide sequence ID" value="NZ_CP136862.1"/>
</dbReference>
<dbReference type="Pfam" id="PF25967">
    <property type="entry name" value="RND-MFP_C"/>
    <property type="match status" value="1"/>
</dbReference>
<name>A0ABZ0HSW3_9HYPH</name>
<dbReference type="Gene3D" id="2.40.50.100">
    <property type="match status" value="1"/>
</dbReference>
<dbReference type="Pfam" id="PF25917">
    <property type="entry name" value="BSH_RND"/>
    <property type="match status" value="1"/>
</dbReference>
<proteinExistence type="inferred from homology"/>
<comment type="subcellular location">
    <subcellularLocation>
        <location evidence="1">Cell membrane</location>
    </subcellularLocation>
</comment>
<evidence type="ECO:0000256" key="6">
    <source>
        <dbReference type="ARBA" id="ARBA00023136"/>
    </source>
</evidence>
<evidence type="ECO:0000313" key="13">
    <source>
        <dbReference type="Proteomes" id="UP001626536"/>
    </source>
</evidence>
<gene>
    <name evidence="12" type="ORF">RZS28_03660</name>
</gene>
<dbReference type="InterPro" id="IPR006143">
    <property type="entry name" value="RND_pump_MFP"/>
</dbReference>
<evidence type="ECO:0000259" key="11">
    <source>
        <dbReference type="Pfam" id="PF25967"/>
    </source>
</evidence>
<feature type="domain" description="Multidrug resistance protein MdtA-like alpha-helical hairpin" evidence="8">
    <location>
        <begin position="124"/>
        <end position="193"/>
    </location>
</feature>
<organism evidence="12 13">
    <name type="scientific">Methylocapsa polymorpha</name>
    <dbReference type="NCBI Taxonomy" id="3080828"/>
    <lineage>
        <taxon>Bacteria</taxon>
        <taxon>Pseudomonadati</taxon>
        <taxon>Pseudomonadota</taxon>
        <taxon>Alphaproteobacteria</taxon>
        <taxon>Hyphomicrobiales</taxon>
        <taxon>Beijerinckiaceae</taxon>
        <taxon>Methylocapsa</taxon>
    </lineage>
</organism>
<dbReference type="EMBL" id="CP136862">
    <property type="protein sequence ID" value="WOJ90402.1"/>
    <property type="molecule type" value="Genomic_DNA"/>
</dbReference>
<evidence type="ECO:0000259" key="10">
    <source>
        <dbReference type="Pfam" id="PF25944"/>
    </source>
</evidence>
<feature type="domain" description="Multidrug resistance protein MdtA-like barrel-sandwich hybrid" evidence="9">
    <location>
        <begin position="84"/>
        <end position="225"/>
    </location>
</feature>
<evidence type="ECO:0000256" key="1">
    <source>
        <dbReference type="ARBA" id="ARBA00004236"/>
    </source>
</evidence>
<evidence type="ECO:0000313" key="12">
    <source>
        <dbReference type="EMBL" id="WOJ90402.1"/>
    </source>
</evidence>
<feature type="region of interest" description="Disordered" evidence="7">
    <location>
        <begin position="389"/>
        <end position="408"/>
    </location>
</feature>
<dbReference type="Gene3D" id="1.10.287.470">
    <property type="entry name" value="Helix hairpin bin"/>
    <property type="match status" value="1"/>
</dbReference>
<keyword evidence="13" id="KW-1185">Reference proteome</keyword>
<dbReference type="InterPro" id="IPR058627">
    <property type="entry name" value="MdtA-like_C"/>
</dbReference>
<dbReference type="PANTHER" id="PTHR30469:SF36">
    <property type="entry name" value="BLL3903 PROTEIN"/>
    <property type="match status" value="1"/>
</dbReference>
<dbReference type="Gene3D" id="2.40.420.20">
    <property type="match status" value="1"/>
</dbReference>
<feature type="domain" description="Multidrug resistance protein MdtA-like C-terminal permuted SH3" evidence="11">
    <location>
        <begin position="315"/>
        <end position="374"/>
    </location>
</feature>
<keyword evidence="4" id="KW-1003">Cell membrane</keyword>
<evidence type="ECO:0000256" key="5">
    <source>
        <dbReference type="ARBA" id="ARBA00022519"/>
    </source>
</evidence>
<protein>
    <submittedName>
        <fullName evidence="12">Efflux RND transporter periplasmic adaptor subunit</fullName>
    </submittedName>
</protein>
<evidence type="ECO:0000259" key="8">
    <source>
        <dbReference type="Pfam" id="PF25876"/>
    </source>
</evidence>
<dbReference type="InterPro" id="IPR058626">
    <property type="entry name" value="MdtA-like_b-barrel"/>
</dbReference>
<keyword evidence="5" id="KW-0997">Cell inner membrane</keyword>
<evidence type="ECO:0000256" key="4">
    <source>
        <dbReference type="ARBA" id="ARBA00022475"/>
    </source>
</evidence>
<dbReference type="Pfam" id="PF25876">
    <property type="entry name" value="HH_MFP_RND"/>
    <property type="match status" value="1"/>
</dbReference>
<dbReference type="NCBIfam" id="TIGR01730">
    <property type="entry name" value="RND_mfp"/>
    <property type="match status" value="1"/>
</dbReference>
<dbReference type="SUPFAM" id="SSF111369">
    <property type="entry name" value="HlyD-like secretion proteins"/>
    <property type="match status" value="1"/>
</dbReference>
<evidence type="ECO:0000256" key="2">
    <source>
        <dbReference type="ARBA" id="ARBA00009477"/>
    </source>
</evidence>
<accession>A0ABZ0HSW3</accession>